<dbReference type="InterPro" id="IPR011009">
    <property type="entry name" value="Kinase-like_dom_sf"/>
</dbReference>
<dbReference type="SUPFAM" id="SSF56112">
    <property type="entry name" value="Protein kinase-like (PK-like)"/>
    <property type="match status" value="1"/>
</dbReference>
<keyword evidence="3" id="KW-0418">Kinase</keyword>
<comment type="caution">
    <text evidence="9">The sequence shown here is derived from an EMBL/GenBank/DDBJ whole genome shotgun (WGS) entry which is preliminary data.</text>
</comment>
<feature type="domain" description="Protein kinase" evidence="8">
    <location>
        <begin position="134"/>
        <end position="413"/>
    </location>
</feature>
<dbReference type="Proteomes" id="UP001633002">
    <property type="component" value="Unassembled WGS sequence"/>
</dbReference>
<dbReference type="SMART" id="SM00220">
    <property type="entry name" value="S_TKc"/>
    <property type="match status" value="1"/>
</dbReference>
<dbReference type="AlphaFoldDB" id="A0ABD3HRU7"/>
<dbReference type="PANTHER" id="PTHR46008:SF25">
    <property type="entry name" value="PROTEIN KINASE DOMAIN-CONTAINING PROTEIN"/>
    <property type="match status" value="1"/>
</dbReference>
<evidence type="ECO:0000256" key="5">
    <source>
        <dbReference type="PROSITE-ProRule" id="PRU10141"/>
    </source>
</evidence>
<proteinExistence type="inferred from homology"/>
<dbReference type="EMBL" id="JBJQOH010000003">
    <property type="protein sequence ID" value="KAL3693059.1"/>
    <property type="molecule type" value="Genomic_DNA"/>
</dbReference>
<evidence type="ECO:0000256" key="3">
    <source>
        <dbReference type="ARBA" id="ARBA00022777"/>
    </source>
</evidence>
<evidence type="ECO:0000313" key="9">
    <source>
        <dbReference type="EMBL" id="KAL3693059.1"/>
    </source>
</evidence>
<feature type="region of interest" description="Disordered" evidence="7">
    <location>
        <begin position="424"/>
        <end position="454"/>
    </location>
</feature>
<keyword evidence="2 5" id="KW-0547">Nucleotide-binding</keyword>
<accession>A0ABD3HRU7</accession>
<feature type="compositionally biased region" description="Basic and acidic residues" evidence="7">
    <location>
        <begin position="424"/>
        <end position="435"/>
    </location>
</feature>
<evidence type="ECO:0000256" key="1">
    <source>
        <dbReference type="ARBA" id="ARBA00022679"/>
    </source>
</evidence>
<reference evidence="9 10" key="1">
    <citation type="submission" date="2024-09" db="EMBL/GenBank/DDBJ databases">
        <title>Chromosome-scale assembly of Riccia sorocarpa.</title>
        <authorList>
            <person name="Paukszto L."/>
        </authorList>
    </citation>
    <scope>NUCLEOTIDE SEQUENCE [LARGE SCALE GENOMIC DNA]</scope>
    <source>
        <strain evidence="9">LP-2024</strain>
        <tissue evidence="9">Aerial parts of the thallus</tissue>
    </source>
</reference>
<dbReference type="Pfam" id="PF00069">
    <property type="entry name" value="Pkinase"/>
    <property type="match status" value="1"/>
</dbReference>
<organism evidence="9 10">
    <name type="scientific">Riccia sorocarpa</name>
    <dbReference type="NCBI Taxonomy" id="122646"/>
    <lineage>
        <taxon>Eukaryota</taxon>
        <taxon>Viridiplantae</taxon>
        <taxon>Streptophyta</taxon>
        <taxon>Embryophyta</taxon>
        <taxon>Marchantiophyta</taxon>
        <taxon>Marchantiopsida</taxon>
        <taxon>Marchantiidae</taxon>
        <taxon>Marchantiales</taxon>
        <taxon>Ricciaceae</taxon>
        <taxon>Riccia</taxon>
    </lineage>
</organism>
<keyword evidence="4 5" id="KW-0067">ATP-binding</keyword>
<keyword evidence="6" id="KW-0723">Serine/threonine-protein kinase</keyword>
<dbReference type="PROSITE" id="PS00107">
    <property type="entry name" value="PROTEIN_KINASE_ATP"/>
    <property type="match status" value="1"/>
</dbReference>
<evidence type="ECO:0000256" key="4">
    <source>
        <dbReference type="ARBA" id="ARBA00022840"/>
    </source>
</evidence>
<keyword evidence="10" id="KW-1185">Reference proteome</keyword>
<evidence type="ECO:0000256" key="2">
    <source>
        <dbReference type="ARBA" id="ARBA00022741"/>
    </source>
</evidence>
<sequence>MPQYALSEELRNEFNFKCIDSLIPKPKQGDELVPIFTGDEDKQAAMTWLNLFTQWALQQGLSADHTLLLASTHIKYSLIYYPQLSTWEEFVHDFFSYYNADGDKQFIHCYMKRAVGIQIFWFSYRELKTATNNFSEHKVLGSGKSGVVFKGVLSDDRVVAVKRYSETEGHSLEEILHEVYLHRILPRSENLVNLIGFSSYEQDPLLVYEYVEGGNLEQSLQVCALIPSQKLIWSERLSIGIDIADAISKLHYNRKFPVYHRDIKPSNILLDERKQAKLADFGSAISLKKNLNGLTEMTIKGSCGYIDPYYESTGKLTDTADVYSFGVVLMELITGCSAGDPSASKGFLPDLVLKMYKEERLDELVDECIVAPCPCKECLKILIEEVTEVAILCCSKDPAKRPKISEVLEKLRLIQLEQRMRSMEAELKDGKRSKEFSVNNSISKDRTPRRNHRQ</sequence>
<keyword evidence="1" id="KW-0808">Transferase</keyword>
<dbReference type="GO" id="GO:0004674">
    <property type="term" value="F:protein serine/threonine kinase activity"/>
    <property type="evidence" value="ECO:0007669"/>
    <property type="project" value="UniProtKB-KW"/>
</dbReference>
<dbReference type="Gene3D" id="3.30.200.20">
    <property type="entry name" value="Phosphorylase Kinase, domain 1"/>
    <property type="match status" value="1"/>
</dbReference>
<evidence type="ECO:0000256" key="6">
    <source>
        <dbReference type="RuleBase" id="RU000304"/>
    </source>
</evidence>
<gene>
    <name evidence="9" type="ORF">R1sor_006710</name>
</gene>
<dbReference type="Gene3D" id="1.10.510.10">
    <property type="entry name" value="Transferase(Phosphotransferase) domain 1"/>
    <property type="match status" value="1"/>
</dbReference>
<dbReference type="PROSITE" id="PS00108">
    <property type="entry name" value="PROTEIN_KINASE_ST"/>
    <property type="match status" value="1"/>
</dbReference>
<dbReference type="GO" id="GO:0005524">
    <property type="term" value="F:ATP binding"/>
    <property type="evidence" value="ECO:0007669"/>
    <property type="project" value="UniProtKB-UniRule"/>
</dbReference>
<feature type="binding site" evidence="5">
    <location>
        <position position="162"/>
    </location>
    <ligand>
        <name>ATP</name>
        <dbReference type="ChEBI" id="CHEBI:30616"/>
    </ligand>
</feature>
<name>A0ABD3HRU7_9MARC</name>
<dbReference type="InterPro" id="IPR008271">
    <property type="entry name" value="Ser/Thr_kinase_AS"/>
</dbReference>
<comment type="similarity">
    <text evidence="6">Belongs to the protein kinase superfamily.</text>
</comment>
<protein>
    <recommendedName>
        <fullName evidence="8">Protein kinase domain-containing protein</fullName>
    </recommendedName>
</protein>
<dbReference type="PROSITE" id="PS50011">
    <property type="entry name" value="PROTEIN_KINASE_DOM"/>
    <property type="match status" value="1"/>
</dbReference>
<dbReference type="InterPro" id="IPR017441">
    <property type="entry name" value="Protein_kinase_ATP_BS"/>
</dbReference>
<evidence type="ECO:0000259" key="8">
    <source>
        <dbReference type="PROSITE" id="PS50011"/>
    </source>
</evidence>
<evidence type="ECO:0000313" key="10">
    <source>
        <dbReference type="Proteomes" id="UP001633002"/>
    </source>
</evidence>
<dbReference type="PANTHER" id="PTHR46008">
    <property type="entry name" value="LEAF RUST 10 DISEASE-RESISTANCE LOCUS RECEPTOR-LIKE PROTEIN KINASE-LIKE 1.4"/>
    <property type="match status" value="1"/>
</dbReference>
<evidence type="ECO:0000256" key="7">
    <source>
        <dbReference type="SAM" id="MobiDB-lite"/>
    </source>
</evidence>
<dbReference type="InterPro" id="IPR000719">
    <property type="entry name" value="Prot_kinase_dom"/>
</dbReference>